<evidence type="ECO:0000313" key="2">
    <source>
        <dbReference type="EMBL" id="CDW44530.1"/>
    </source>
</evidence>
<reference evidence="2" key="1">
    <citation type="submission" date="2014-05" db="EMBL/GenBank/DDBJ databases">
        <authorList>
            <person name="Chronopoulou M."/>
        </authorList>
    </citation>
    <scope>NUCLEOTIDE SEQUENCE</scope>
    <source>
        <tissue evidence="2">Whole organism</tissue>
    </source>
</reference>
<dbReference type="EMBL" id="HACA01027169">
    <property type="protein sequence ID" value="CDW44530.1"/>
    <property type="molecule type" value="Transcribed_RNA"/>
</dbReference>
<feature type="region of interest" description="Disordered" evidence="1">
    <location>
        <begin position="1"/>
        <end position="84"/>
    </location>
</feature>
<evidence type="ECO:0000256" key="1">
    <source>
        <dbReference type="SAM" id="MobiDB-lite"/>
    </source>
</evidence>
<feature type="compositionally biased region" description="Basic and acidic residues" evidence="1">
    <location>
        <begin position="7"/>
        <end position="22"/>
    </location>
</feature>
<feature type="compositionally biased region" description="Low complexity" evidence="1">
    <location>
        <begin position="24"/>
        <end position="35"/>
    </location>
</feature>
<proteinExistence type="predicted"/>
<dbReference type="AlphaFoldDB" id="A0A0K2V2J7"/>
<name>A0A0K2V2J7_LEPSM</name>
<feature type="compositionally biased region" description="Basic and acidic residues" evidence="1">
    <location>
        <begin position="75"/>
        <end position="84"/>
    </location>
</feature>
<sequence length="84" mass="9183">TIRFHERRREPSAAAPKRDGARRNGGNNDSNDDNSPPQGRQCVANDAELSAEDEGETEVSQVIEESDLGEGSNTEEVKSNDNVR</sequence>
<accession>A0A0K2V2J7</accession>
<protein>
    <submittedName>
        <fullName evidence="2">Uncharacterized protein</fullName>
    </submittedName>
</protein>
<organism evidence="2">
    <name type="scientific">Lepeophtheirus salmonis</name>
    <name type="common">Salmon louse</name>
    <name type="synonym">Caligus salmonis</name>
    <dbReference type="NCBI Taxonomy" id="72036"/>
    <lineage>
        <taxon>Eukaryota</taxon>
        <taxon>Metazoa</taxon>
        <taxon>Ecdysozoa</taxon>
        <taxon>Arthropoda</taxon>
        <taxon>Crustacea</taxon>
        <taxon>Multicrustacea</taxon>
        <taxon>Hexanauplia</taxon>
        <taxon>Copepoda</taxon>
        <taxon>Siphonostomatoida</taxon>
        <taxon>Caligidae</taxon>
        <taxon>Lepeophtheirus</taxon>
    </lineage>
</organism>
<feature type="non-terminal residue" evidence="2">
    <location>
        <position position="1"/>
    </location>
</feature>